<keyword evidence="2" id="KW-1185">Reference proteome</keyword>
<evidence type="ECO:0000313" key="2">
    <source>
        <dbReference type="Proteomes" id="UP001165064"/>
    </source>
</evidence>
<reference evidence="1" key="1">
    <citation type="submission" date="2023-04" db="EMBL/GenBank/DDBJ databases">
        <title>Ambrosiozyma monospora NBRC 10751.</title>
        <authorList>
            <person name="Ichikawa N."/>
            <person name="Sato H."/>
            <person name="Tonouchi N."/>
        </authorList>
    </citation>
    <scope>NUCLEOTIDE SEQUENCE</scope>
    <source>
        <strain evidence="1">NBRC 10751</strain>
    </source>
</reference>
<dbReference type="EMBL" id="BSXS01006035">
    <property type="protein sequence ID" value="GME85023.1"/>
    <property type="molecule type" value="Genomic_DNA"/>
</dbReference>
<accession>A0ACB5TBN5</accession>
<name>A0ACB5TBN5_AMBMO</name>
<comment type="caution">
    <text evidence="1">The sequence shown here is derived from an EMBL/GenBank/DDBJ whole genome shotgun (WGS) entry which is preliminary data.</text>
</comment>
<evidence type="ECO:0000313" key="1">
    <source>
        <dbReference type="EMBL" id="GME85023.1"/>
    </source>
</evidence>
<proteinExistence type="predicted"/>
<gene>
    <name evidence="1" type="ORF">Amon02_000729900</name>
</gene>
<sequence>MVSKFSMTKLDSVNTSIHSLISKNQVEVVLPDKEQYFRSFHNCQKFLRSGDSYELCLTCPTLIKLHSTSSEPSSTQQLSPWELYKNLVTKNPSPYSMYLNFPDVKLLSTSPERFISWEHNKFAEMRPIKGTVKKSPEINLQKAIELLRVPKEIGENLMIVDLIRHDLFQFLDNVKVEKLMSVEEYHTVYQLVSVIRAYFDQPATPTQNLTQFQAAPSSSSDSIPKLNFQGLDLLHSTLPPGSMTGAPKKRSVELLHTLEQNKRRGIYSGCCGYLGLNDFGDFSVIIRSLFSYTDDIESSVDGEKEKVDCWRCGAGGAITVLSTDVGEWEEMLIKLDSVLQIFRDGSSQ</sequence>
<organism evidence="1 2">
    <name type="scientific">Ambrosiozyma monospora</name>
    <name type="common">Yeast</name>
    <name type="synonym">Endomycopsis monosporus</name>
    <dbReference type="NCBI Taxonomy" id="43982"/>
    <lineage>
        <taxon>Eukaryota</taxon>
        <taxon>Fungi</taxon>
        <taxon>Dikarya</taxon>
        <taxon>Ascomycota</taxon>
        <taxon>Saccharomycotina</taxon>
        <taxon>Pichiomycetes</taxon>
        <taxon>Pichiales</taxon>
        <taxon>Pichiaceae</taxon>
        <taxon>Ambrosiozyma</taxon>
    </lineage>
</organism>
<dbReference type="Proteomes" id="UP001165064">
    <property type="component" value="Unassembled WGS sequence"/>
</dbReference>
<protein>
    <submittedName>
        <fullName evidence="1">Unnamed protein product</fullName>
    </submittedName>
</protein>